<reference evidence="13 15" key="2">
    <citation type="journal article" date="2018" name="Plant J.">
        <title>The Physcomitrella patens chromosome-scale assembly reveals moss genome structure and evolution.</title>
        <authorList>
            <person name="Lang D."/>
            <person name="Ullrich K.K."/>
            <person name="Murat F."/>
            <person name="Fuchs J."/>
            <person name="Jenkins J."/>
            <person name="Haas F.B."/>
            <person name="Piednoel M."/>
            <person name="Gundlach H."/>
            <person name="Van Bel M."/>
            <person name="Meyberg R."/>
            <person name="Vives C."/>
            <person name="Morata J."/>
            <person name="Symeonidi A."/>
            <person name="Hiss M."/>
            <person name="Muchero W."/>
            <person name="Kamisugi Y."/>
            <person name="Saleh O."/>
            <person name="Blanc G."/>
            <person name="Decker E.L."/>
            <person name="van Gessel N."/>
            <person name="Grimwood J."/>
            <person name="Hayes R.D."/>
            <person name="Graham S.W."/>
            <person name="Gunter L.E."/>
            <person name="McDaniel S.F."/>
            <person name="Hoernstein S.N.W."/>
            <person name="Larsson A."/>
            <person name="Li F.W."/>
            <person name="Perroud P.F."/>
            <person name="Phillips J."/>
            <person name="Ranjan P."/>
            <person name="Rokshar D.S."/>
            <person name="Rothfels C.J."/>
            <person name="Schneider L."/>
            <person name="Shu S."/>
            <person name="Stevenson D.W."/>
            <person name="Thummler F."/>
            <person name="Tillich M."/>
            <person name="Villarreal Aguilar J.C."/>
            <person name="Widiez T."/>
            <person name="Wong G.K."/>
            <person name="Wymore A."/>
            <person name="Zhang Y."/>
            <person name="Zimmer A.D."/>
            <person name="Quatrano R.S."/>
            <person name="Mayer K.F.X."/>
            <person name="Goodstein D."/>
            <person name="Casacuberta J.M."/>
            <person name="Vandepoele K."/>
            <person name="Reski R."/>
            <person name="Cuming A.C."/>
            <person name="Tuskan G.A."/>
            <person name="Maumus F."/>
            <person name="Salse J."/>
            <person name="Schmutz J."/>
            <person name="Rensing S.A."/>
        </authorList>
    </citation>
    <scope>NUCLEOTIDE SEQUENCE [LARGE SCALE GENOMIC DNA]</scope>
    <source>
        <strain evidence="14 15">cv. Gransden 2004</strain>
    </source>
</reference>
<comment type="function">
    <text evidence="8">Probable methyltransferase involved in the maturation of rRNA and in the biogenesis of ribosomal subunits.</text>
</comment>
<dbReference type="Pfam" id="PF07780">
    <property type="entry name" value="Spb1_C"/>
    <property type="match status" value="1"/>
</dbReference>
<dbReference type="FunCoup" id="A9RQI9">
    <property type="interactions" value="4089"/>
</dbReference>
<feature type="active site" description="Proton acceptor" evidence="8">
    <location>
        <position position="160"/>
    </location>
</feature>
<dbReference type="RefSeq" id="XP_024368630.1">
    <property type="nucleotide sequence ID" value="XM_024512862.2"/>
</dbReference>
<dbReference type="HAMAP" id="MF_01547">
    <property type="entry name" value="RNA_methyltr_E"/>
    <property type="match status" value="1"/>
</dbReference>
<evidence type="ECO:0000256" key="8">
    <source>
        <dbReference type="HAMAP-Rule" id="MF_03163"/>
    </source>
</evidence>
<protein>
    <recommendedName>
        <fullName evidence="8">Putative rRNA methyltransferase</fullName>
        <ecNumber evidence="8">2.1.1.-</ecNumber>
    </recommendedName>
    <alternativeName>
        <fullName evidence="8">2'-O-ribose RNA methyltransferase SPB1 homolog</fullName>
    </alternativeName>
</protein>
<dbReference type="OMA" id="QRKDKYY"/>
<dbReference type="eggNOG" id="KOG1098">
    <property type="taxonomic scope" value="Eukaryota"/>
</dbReference>
<feature type="domain" description="Ribosomal RNA methyltransferase SPB1-like C-terminal" evidence="11">
    <location>
        <begin position="617"/>
        <end position="805"/>
    </location>
</feature>
<feature type="region of interest" description="Disordered" evidence="9">
    <location>
        <begin position="781"/>
        <end position="844"/>
    </location>
</feature>
<comment type="subcellular location">
    <subcellularLocation>
        <location evidence="1 8">Nucleus</location>
        <location evidence="1 8">Nucleolus</location>
    </subcellularLocation>
</comment>
<dbReference type="InterPro" id="IPR029063">
    <property type="entry name" value="SAM-dependent_MTases_sf"/>
</dbReference>
<feature type="compositionally biased region" description="Acidic residues" evidence="9">
    <location>
        <begin position="578"/>
        <end position="589"/>
    </location>
</feature>
<dbReference type="GO" id="GO:0000463">
    <property type="term" value="P:maturation of LSU-rRNA from tricistronic rRNA transcript (SSU-rRNA, 5.8S rRNA, LSU-rRNA)"/>
    <property type="evidence" value="ECO:0000318"/>
    <property type="project" value="GO_Central"/>
</dbReference>
<dbReference type="GO" id="GO:0008650">
    <property type="term" value="F:rRNA (uridine-2'-O-)-methyltransferase activity"/>
    <property type="evidence" value="ECO:0000318"/>
    <property type="project" value="GO_Central"/>
</dbReference>
<feature type="binding site" evidence="8">
    <location>
        <position position="56"/>
    </location>
    <ligand>
        <name>S-adenosyl-L-methionine</name>
        <dbReference type="ChEBI" id="CHEBI:59789"/>
    </ligand>
</feature>
<feature type="region of interest" description="Disordered" evidence="9">
    <location>
        <begin position="327"/>
        <end position="388"/>
    </location>
</feature>
<dbReference type="InterPro" id="IPR028589">
    <property type="entry name" value="SPB1-like"/>
</dbReference>
<dbReference type="GO" id="GO:0030687">
    <property type="term" value="C:preribosome, large subunit precursor"/>
    <property type="evidence" value="ECO:0000318"/>
    <property type="project" value="GO_Central"/>
</dbReference>
<dbReference type="STRING" id="3218.A9RQI9"/>
<evidence type="ECO:0000313" key="14">
    <source>
        <dbReference type="EnsemblPlants" id="Pp3c2_28180V3.1"/>
    </source>
</evidence>
<dbReference type="InterPro" id="IPR015507">
    <property type="entry name" value="rRNA-MeTfrase_E"/>
</dbReference>
<feature type="compositionally biased region" description="Acidic residues" evidence="9">
    <location>
        <begin position="347"/>
        <end position="357"/>
    </location>
</feature>
<dbReference type="GO" id="GO:0016435">
    <property type="term" value="F:rRNA (guanine) methyltransferase activity"/>
    <property type="evidence" value="ECO:0000318"/>
    <property type="project" value="GO_Central"/>
</dbReference>
<dbReference type="EnsemblPlants" id="Pp3c2_28180V3.1">
    <property type="protein sequence ID" value="Pp3c2_28180V3.1"/>
    <property type="gene ID" value="Pp3c2_28180"/>
</dbReference>
<dbReference type="Pfam" id="PF11861">
    <property type="entry name" value="DUF3381"/>
    <property type="match status" value="1"/>
</dbReference>
<accession>A9RQI9</accession>
<feature type="region of interest" description="Disordered" evidence="9">
    <location>
        <begin position="737"/>
        <end position="758"/>
    </location>
</feature>
<evidence type="ECO:0000256" key="1">
    <source>
        <dbReference type="ARBA" id="ARBA00004604"/>
    </source>
</evidence>
<reference evidence="13 15" key="1">
    <citation type="journal article" date="2008" name="Science">
        <title>The Physcomitrella genome reveals evolutionary insights into the conquest of land by plants.</title>
        <authorList>
            <person name="Rensing S."/>
            <person name="Lang D."/>
            <person name="Zimmer A."/>
            <person name="Terry A."/>
            <person name="Salamov A."/>
            <person name="Shapiro H."/>
            <person name="Nishiyama T."/>
            <person name="Perroud P.-F."/>
            <person name="Lindquist E."/>
            <person name="Kamisugi Y."/>
            <person name="Tanahashi T."/>
            <person name="Sakakibara K."/>
            <person name="Fujita T."/>
            <person name="Oishi K."/>
            <person name="Shin-I T."/>
            <person name="Kuroki Y."/>
            <person name="Toyoda A."/>
            <person name="Suzuki Y."/>
            <person name="Hashimoto A."/>
            <person name="Yamaguchi K."/>
            <person name="Sugano A."/>
            <person name="Kohara Y."/>
            <person name="Fujiyama A."/>
            <person name="Anterola A."/>
            <person name="Aoki S."/>
            <person name="Ashton N."/>
            <person name="Barbazuk W.B."/>
            <person name="Barker E."/>
            <person name="Bennetzen J."/>
            <person name="Bezanilla M."/>
            <person name="Blankenship R."/>
            <person name="Cho S.H."/>
            <person name="Dutcher S."/>
            <person name="Estelle M."/>
            <person name="Fawcett J.A."/>
            <person name="Gundlach H."/>
            <person name="Hanada K."/>
            <person name="Heyl A."/>
            <person name="Hicks K.A."/>
            <person name="Hugh J."/>
            <person name="Lohr M."/>
            <person name="Mayer K."/>
            <person name="Melkozernov A."/>
            <person name="Murata T."/>
            <person name="Nelson D."/>
            <person name="Pils B."/>
            <person name="Prigge M."/>
            <person name="Reiss B."/>
            <person name="Renner T."/>
            <person name="Rombauts S."/>
            <person name="Rushton P."/>
            <person name="Sanderfoot A."/>
            <person name="Schween G."/>
            <person name="Shiu S.-H."/>
            <person name="Stueber K."/>
            <person name="Theodoulou F.L."/>
            <person name="Tu H."/>
            <person name="Van de Peer Y."/>
            <person name="Verrier P.J."/>
            <person name="Waters E."/>
            <person name="Wood A."/>
            <person name="Yang L."/>
            <person name="Cove D."/>
            <person name="Cuming A."/>
            <person name="Hasebe M."/>
            <person name="Lucas S."/>
            <person name="Mishler D.B."/>
            <person name="Reski R."/>
            <person name="Grigoriev I."/>
            <person name="Quatrano R.S."/>
            <person name="Boore J.L."/>
        </authorList>
    </citation>
    <scope>NUCLEOTIDE SEQUENCE [LARGE SCALE GENOMIC DNA]</scope>
    <source>
        <strain evidence="14 15">cv. Gransden 2004</strain>
    </source>
</reference>
<evidence type="ECO:0000256" key="2">
    <source>
        <dbReference type="ARBA" id="ARBA00022517"/>
    </source>
</evidence>
<dbReference type="EMBL" id="ABEU02000002">
    <property type="protein sequence ID" value="PNR60515.1"/>
    <property type="molecule type" value="Genomic_DNA"/>
</dbReference>
<proteinExistence type="inferred from homology"/>
<feature type="binding site" evidence="8">
    <location>
        <position position="120"/>
    </location>
    <ligand>
        <name>S-adenosyl-L-methionine</name>
        <dbReference type="ChEBI" id="CHEBI:59789"/>
    </ligand>
</feature>
<feature type="compositionally biased region" description="Basic and acidic residues" evidence="9">
    <location>
        <begin position="790"/>
        <end position="802"/>
    </location>
</feature>
<feature type="compositionally biased region" description="Acidic residues" evidence="9">
    <location>
        <begin position="422"/>
        <end position="436"/>
    </location>
</feature>
<feature type="region of interest" description="Disordered" evidence="9">
    <location>
        <begin position="414"/>
        <end position="462"/>
    </location>
</feature>
<sequence length="844" mass="94142">MGKSKTTGKGRLDRFYYLAKEQGFRSRASFKLVQLDRKFQFLSSARSVLDLCAAPGGWMQVCSKNMPVGSLIIGIDLVPIRPIRGCVTLQEDITTPQCRAAIKKVLKEKKHDMVQVVLHDGSPNVGGAWSSESSAQTALVLDSLKLATDVLCPGGTFVTKIFRSQDYNALLFAFKQLFEKVEVTKPIASRATSAEIYVICQKYRAPAKIDPRLLDAKHLFKETIEAPKVIDVMKASKQKRHREGYEEGTTVLRKEVKASDFVWSEKPLDMLGSITSMSFKDPDCKVIKEHDLTTDEIKILCEDLRVLGKTEFKQLLKWRLQIRKNLEPTPASDKEDDSNEKKKGSDEDNDDEEELATMEELKEYVESQKRKERKKKAKAKEKAKARSATGMQIDVMEDGVADTELFNIKAIKGKKDLARMEVEDDEDDNDSVDEMLNDGPQQAEDDSDFDPEQDRQRYDQELDQYFERAYSKYCSTTDGSTKRRRRAKLGEAGDLWEDNEVTGQDDESDGDDVIENADEDEANPLVVPLAEAPKLSTDHLSKQWFSQDVFDGVGEGEELSDDEEAIAKMRKKRKAETDAEVDADGDEDMGVGASELPAANHSANGAASLAPAVGKGDFEIAPQEGNSSSDSDSDSEDDNGKAEILAYAKKMLKKKNRESILDDAYNRYTFNDEDMPRWFADDEKKHNRPEKPITKEEVEAMKAQFREINARPVKKVAEAKARKKRRVLKKLEQARQKATAIADQEDISNKSKQKSMERVYKKALAAPKRGKTEVVVAKKGVGARGGKGRIVVDRRLRKDSRAKNTGKPGKGFKGRGGGANGAKAKANKGKGPSRGGKGRKPQKG</sequence>
<dbReference type="PANTHER" id="PTHR10920:SF13">
    <property type="entry name" value="PRE-RRNA 2'-O-RIBOSE RNA METHYLTRANSFERASE FTSJ3"/>
    <property type="match status" value="1"/>
</dbReference>
<keyword evidence="7 8" id="KW-0539">Nucleus</keyword>
<comment type="similarity">
    <text evidence="8">Belongs to the class I-like SAM-binding methyltransferase superfamily. RNA methyltransferase RlmE family. SPB1 subfamily.</text>
</comment>
<comment type="catalytic activity">
    <reaction evidence="8">
        <text>a ribonucleotide in rRNA + S-adenosyl-L-methionine = a 2'-O-methylribonucleotide in rRNA + S-adenosyl-L-homocysteine + H(+)</text>
        <dbReference type="Rhea" id="RHEA:48628"/>
        <dbReference type="Rhea" id="RHEA-COMP:12164"/>
        <dbReference type="Rhea" id="RHEA-COMP:12165"/>
        <dbReference type="ChEBI" id="CHEBI:15378"/>
        <dbReference type="ChEBI" id="CHEBI:57856"/>
        <dbReference type="ChEBI" id="CHEBI:59789"/>
        <dbReference type="ChEBI" id="CHEBI:90675"/>
        <dbReference type="ChEBI" id="CHEBI:90676"/>
    </reaction>
</comment>
<dbReference type="EnsemblPlants" id="Pp3c2_28182V3.1">
    <property type="protein sequence ID" value="Pp3c2_28182V3.1"/>
    <property type="gene ID" value="Pp3c2_28182"/>
</dbReference>
<name>A9RQI9_PHYPA</name>
<dbReference type="GeneID" id="112278935"/>
<keyword evidence="5 8" id="KW-0808">Transferase</keyword>
<feature type="region of interest" description="Disordered" evidence="9">
    <location>
        <begin position="553"/>
        <end position="642"/>
    </location>
</feature>
<dbReference type="Gramene" id="Pp3c2_28180V3.1">
    <property type="protein sequence ID" value="Pp3c2_28180V3.1"/>
    <property type="gene ID" value="Pp3c2_28180"/>
</dbReference>
<evidence type="ECO:0000313" key="13">
    <source>
        <dbReference type="EMBL" id="PNR60515.1"/>
    </source>
</evidence>
<dbReference type="GO" id="GO:0000466">
    <property type="term" value="P:maturation of 5.8S rRNA from tricistronic rRNA transcript (SSU-rRNA, 5.8S rRNA, LSU-rRNA)"/>
    <property type="evidence" value="ECO:0000318"/>
    <property type="project" value="GO_Central"/>
</dbReference>
<dbReference type="HOGENOM" id="CLU_009422_8_1_1"/>
<dbReference type="Proteomes" id="UP000006727">
    <property type="component" value="Chromosome 2"/>
</dbReference>
<feature type="domain" description="Ribosomal RNA methyltransferase FtsJ" evidence="10">
    <location>
        <begin position="24"/>
        <end position="203"/>
    </location>
</feature>
<evidence type="ECO:0000256" key="5">
    <source>
        <dbReference type="ARBA" id="ARBA00022679"/>
    </source>
</evidence>
<feature type="compositionally biased region" description="Basic and acidic residues" evidence="9">
    <location>
        <begin position="452"/>
        <end position="462"/>
    </location>
</feature>
<dbReference type="InterPro" id="IPR024576">
    <property type="entry name" value="rRNA_MeTfrase_Spb1_DUF3381"/>
</dbReference>
<dbReference type="HAMAP" id="MF_03163">
    <property type="entry name" value="RNA_methyltr_E_SPB1"/>
    <property type="match status" value="1"/>
</dbReference>
<dbReference type="Gene3D" id="3.40.50.150">
    <property type="entry name" value="Vaccinia Virus protein VP39"/>
    <property type="match status" value="1"/>
</dbReference>
<evidence type="ECO:0000256" key="9">
    <source>
        <dbReference type="SAM" id="MobiDB-lite"/>
    </source>
</evidence>
<dbReference type="Gramene" id="Pp3c2_28182V3.1">
    <property type="protein sequence ID" value="Pp3c2_28182V3.1"/>
    <property type="gene ID" value="Pp3c2_28182"/>
</dbReference>
<keyword evidence="6 8" id="KW-0949">S-adenosyl-L-methionine</keyword>
<feature type="domain" description="DUF3381" evidence="12">
    <location>
        <begin position="236"/>
        <end position="386"/>
    </location>
</feature>
<dbReference type="InterPro" id="IPR002877">
    <property type="entry name" value="RNA_MeTrfase_FtsJ_dom"/>
</dbReference>
<feature type="compositionally biased region" description="Gly residues" evidence="9">
    <location>
        <begin position="808"/>
        <end position="820"/>
    </location>
</feature>
<dbReference type="GO" id="GO:0005730">
    <property type="term" value="C:nucleolus"/>
    <property type="evidence" value="ECO:0000318"/>
    <property type="project" value="GO_Central"/>
</dbReference>
<evidence type="ECO:0000256" key="7">
    <source>
        <dbReference type="ARBA" id="ARBA00023242"/>
    </source>
</evidence>
<dbReference type="EC" id="2.1.1.-" evidence="8"/>
<dbReference type="FunFam" id="3.40.50.150:FF:000004">
    <property type="entry name" value="AdoMet-dependent rRNA methyltransferase SPB1"/>
    <property type="match status" value="1"/>
</dbReference>
<keyword evidence="3 8" id="KW-0698">rRNA processing</keyword>
<evidence type="ECO:0000256" key="4">
    <source>
        <dbReference type="ARBA" id="ARBA00022603"/>
    </source>
</evidence>
<dbReference type="PaxDb" id="3218-PP1S22_254V6.1"/>
<gene>
    <name evidence="14" type="primary">LOC112278935</name>
    <name evidence="13" type="ORF">PHYPA_003308</name>
</gene>
<feature type="compositionally biased region" description="Basic residues" evidence="9">
    <location>
        <begin position="370"/>
        <end position="385"/>
    </location>
</feature>
<evidence type="ECO:0000256" key="3">
    <source>
        <dbReference type="ARBA" id="ARBA00022552"/>
    </source>
</evidence>
<feature type="binding site" evidence="8">
    <location>
        <position position="58"/>
    </location>
    <ligand>
        <name>S-adenosyl-L-methionine</name>
        <dbReference type="ChEBI" id="CHEBI:59789"/>
    </ligand>
</feature>
<evidence type="ECO:0000259" key="12">
    <source>
        <dbReference type="Pfam" id="PF11861"/>
    </source>
</evidence>
<dbReference type="SUPFAM" id="SSF53335">
    <property type="entry name" value="S-adenosyl-L-methionine-dependent methyltransferases"/>
    <property type="match status" value="1"/>
</dbReference>
<keyword evidence="15" id="KW-1185">Reference proteome</keyword>
<dbReference type="OrthoDB" id="1287559at2759"/>
<keyword evidence="2 8" id="KW-0690">Ribosome biogenesis</keyword>
<organism evidence="13">
    <name type="scientific">Physcomitrium patens</name>
    <name type="common">Spreading-leaved earth moss</name>
    <name type="synonym">Physcomitrella patens</name>
    <dbReference type="NCBI Taxonomy" id="3218"/>
    <lineage>
        <taxon>Eukaryota</taxon>
        <taxon>Viridiplantae</taxon>
        <taxon>Streptophyta</taxon>
        <taxon>Embryophyta</taxon>
        <taxon>Bryophyta</taxon>
        <taxon>Bryophytina</taxon>
        <taxon>Bryopsida</taxon>
        <taxon>Funariidae</taxon>
        <taxon>Funariales</taxon>
        <taxon>Funariaceae</taxon>
        <taxon>Physcomitrium</taxon>
    </lineage>
</organism>
<feature type="compositionally biased region" description="Acidic residues" evidence="9">
    <location>
        <begin position="494"/>
        <end position="522"/>
    </location>
</feature>
<feature type="binding site" evidence="8">
    <location>
        <position position="76"/>
    </location>
    <ligand>
        <name>S-adenosyl-L-methionine</name>
        <dbReference type="ChEBI" id="CHEBI:59789"/>
    </ligand>
</feature>
<dbReference type="GO" id="GO:0031167">
    <property type="term" value="P:rRNA methylation"/>
    <property type="evidence" value="ECO:0000318"/>
    <property type="project" value="GO_Central"/>
</dbReference>
<evidence type="ECO:0000259" key="10">
    <source>
        <dbReference type="Pfam" id="PF01728"/>
    </source>
</evidence>
<evidence type="ECO:0000259" key="11">
    <source>
        <dbReference type="Pfam" id="PF07780"/>
    </source>
</evidence>
<dbReference type="AlphaFoldDB" id="A9RQI9"/>
<dbReference type="InterPro" id="IPR012920">
    <property type="entry name" value="rRNA_MeTfrase_SPB1-like_C"/>
</dbReference>
<dbReference type="InterPro" id="IPR050082">
    <property type="entry name" value="RNA_methyltr_RlmE"/>
</dbReference>
<feature type="compositionally biased region" description="Basic and acidic residues" evidence="9">
    <location>
        <begin position="359"/>
        <end position="369"/>
    </location>
</feature>
<feature type="compositionally biased region" description="Acidic residues" evidence="9">
    <location>
        <begin position="554"/>
        <end position="564"/>
    </location>
</feature>
<dbReference type="Pfam" id="PF01728">
    <property type="entry name" value="FtsJ"/>
    <property type="match status" value="1"/>
</dbReference>
<keyword evidence="4 8" id="KW-0489">Methyltransferase</keyword>
<dbReference type="KEGG" id="ppp:112278935"/>
<feature type="binding site" evidence="8">
    <location>
        <position position="92"/>
    </location>
    <ligand>
        <name>S-adenosyl-L-methionine</name>
        <dbReference type="ChEBI" id="CHEBI:59789"/>
    </ligand>
</feature>
<feature type="region of interest" description="Disordered" evidence="9">
    <location>
        <begin position="475"/>
        <end position="524"/>
    </location>
</feature>
<reference evidence="14" key="3">
    <citation type="submission" date="2020-12" db="UniProtKB">
        <authorList>
            <consortium name="EnsemblPlants"/>
        </authorList>
    </citation>
    <scope>IDENTIFICATION</scope>
</reference>
<evidence type="ECO:0000313" key="15">
    <source>
        <dbReference type="Proteomes" id="UP000006727"/>
    </source>
</evidence>
<dbReference type="PANTHER" id="PTHR10920">
    <property type="entry name" value="RIBOSOMAL RNA METHYLTRANSFERASE"/>
    <property type="match status" value="1"/>
</dbReference>
<evidence type="ECO:0000256" key="6">
    <source>
        <dbReference type="ARBA" id="ARBA00022691"/>
    </source>
</evidence>